<evidence type="ECO:0000256" key="1">
    <source>
        <dbReference type="ARBA" id="ARBA00010939"/>
    </source>
</evidence>
<gene>
    <name evidence="4" type="primary">infA</name>
    <name evidence="7" type="ORF">A5892_15390</name>
</gene>
<dbReference type="PROSITE" id="PS50832">
    <property type="entry name" value="S1_IF1_TYPE"/>
    <property type="match status" value="1"/>
</dbReference>
<comment type="similarity">
    <text evidence="1 4">Belongs to the IF-1 family.</text>
</comment>
<dbReference type="SUPFAM" id="SSF50249">
    <property type="entry name" value="Nucleic acid-binding proteins"/>
    <property type="match status" value="1"/>
</dbReference>
<sequence length="72" mass="8329">MAREDHIEMEGVVVDTLPNTMFRVELENGHIVTAHISGKMRKNYIRILTGDKVKVELTPYDLSKGRIVYRSR</sequence>
<dbReference type="KEGG" id="haa:A5892_15390"/>
<evidence type="ECO:0000313" key="8">
    <source>
        <dbReference type="Proteomes" id="UP000077875"/>
    </source>
</evidence>
<dbReference type="PANTHER" id="PTHR33370">
    <property type="entry name" value="TRANSLATION INITIATION FACTOR IF-1, CHLOROPLASTIC"/>
    <property type="match status" value="1"/>
</dbReference>
<dbReference type="GO" id="GO:0043022">
    <property type="term" value="F:ribosome binding"/>
    <property type="evidence" value="ECO:0007669"/>
    <property type="project" value="UniProtKB-UniRule"/>
</dbReference>
<keyword evidence="4" id="KW-0963">Cytoplasm</keyword>
<dbReference type="InterPro" id="IPR003029">
    <property type="entry name" value="S1_domain"/>
</dbReference>
<accession>A0A172YHR3</accession>
<proteinExistence type="inferred from homology"/>
<keyword evidence="4" id="KW-0699">rRNA-binding</keyword>
<dbReference type="FunFam" id="2.40.50.140:FF:000002">
    <property type="entry name" value="Translation initiation factor IF-1"/>
    <property type="match status" value="1"/>
</dbReference>
<dbReference type="Gene3D" id="2.40.50.140">
    <property type="entry name" value="Nucleic acid-binding proteins"/>
    <property type="match status" value="1"/>
</dbReference>
<evidence type="ECO:0000313" key="7">
    <source>
        <dbReference type="EMBL" id="ANF58676.1"/>
    </source>
</evidence>
<dbReference type="EMBL" id="CP015243">
    <property type="protein sequence ID" value="ANF58676.1"/>
    <property type="molecule type" value="Genomic_DNA"/>
</dbReference>
<dbReference type="Proteomes" id="UP000077875">
    <property type="component" value="Chromosome"/>
</dbReference>
<evidence type="ECO:0000256" key="2">
    <source>
        <dbReference type="ARBA" id="ARBA00022540"/>
    </source>
</evidence>
<dbReference type="InterPro" id="IPR006196">
    <property type="entry name" value="RNA-binding_domain_S1_IF1"/>
</dbReference>
<evidence type="ECO:0000256" key="3">
    <source>
        <dbReference type="ARBA" id="ARBA00022917"/>
    </source>
</evidence>
<keyword evidence="4" id="KW-0694">RNA-binding</keyword>
<dbReference type="GO" id="GO:0019843">
    <property type="term" value="F:rRNA binding"/>
    <property type="evidence" value="ECO:0007669"/>
    <property type="project" value="UniProtKB-UniRule"/>
</dbReference>
<dbReference type="InterPro" id="IPR004368">
    <property type="entry name" value="TIF_IF1"/>
</dbReference>
<comment type="subcellular location">
    <subcellularLocation>
        <location evidence="4">Cytoplasm</location>
    </subcellularLocation>
</comment>
<evidence type="ECO:0000259" key="6">
    <source>
        <dbReference type="PROSITE" id="PS50832"/>
    </source>
</evidence>
<dbReference type="STRING" id="376489.A5892_15390"/>
<feature type="domain" description="S1-like" evidence="6">
    <location>
        <begin position="1"/>
        <end position="72"/>
    </location>
</feature>
<dbReference type="InterPro" id="IPR012340">
    <property type="entry name" value="NA-bd_OB-fold"/>
</dbReference>
<dbReference type="GO" id="GO:0003743">
    <property type="term" value="F:translation initiation factor activity"/>
    <property type="evidence" value="ECO:0007669"/>
    <property type="project" value="UniProtKB-UniRule"/>
</dbReference>
<dbReference type="HAMAP" id="MF_00075">
    <property type="entry name" value="IF_1"/>
    <property type="match status" value="1"/>
</dbReference>
<keyword evidence="2 4" id="KW-0396">Initiation factor</keyword>
<dbReference type="RefSeq" id="WP_025732678.1">
    <property type="nucleotide sequence ID" value="NZ_CP015243.1"/>
</dbReference>
<dbReference type="AlphaFoldDB" id="A0A172YHR3"/>
<evidence type="ECO:0000256" key="4">
    <source>
        <dbReference type="HAMAP-Rule" id="MF_00075"/>
    </source>
</evidence>
<protein>
    <recommendedName>
        <fullName evidence="4 5">Translation initiation factor IF-1</fullName>
    </recommendedName>
</protein>
<name>A0A172YHR3_9GAMM</name>
<dbReference type="NCBIfam" id="TIGR00008">
    <property type="entry name" value="infA"/>
    <property type="match status" value="1"/>
</dbReference>
<dbReference type="SMART" id="SM00316">
    <property type="entry name" value="S1"/>
    <property type="match status" value="1"/>
</dbReference>
<dbReference type="GO" id="GO:0005829">
    <property type="term" value="C:cytosol"/>
    <property type="evidence" value="ECO:0007669"/>
    <property type="project" value="TreeGrafter"/>
</dbReference>
<comment type="subunit">
    <text evidence="4">Component of the 30S ribosomal translation pre-initiation complex which assembles on the 30S ribosome in the order IF-2 and IF-3, IF-1 and N-formylmethionyl-tRNA(fMet); mRNA recruitment can occur at any time during PIC assembly.</text>
</comment>
<organism evidence="7 8">
    <name type="scientific">Halotalea alkalilenta</name>
    <dbReference type="NCBI Taxonomy" id="376489"/>
    <lineage>
        <taxon>Bacteria</taxon>
        <taxon>Pseudomonadati</taxon>
        <taxon>Pseudomonadota</taxon>
        <taxon>Gammaproteobacteria</taxon>
        <taxon>Oceanospirillales</taxon>
        <taxon>Halomonadaceae</taxon>
        <taxon>Halotalea</taxon>
    </lineage>
</organism>
<dbReference type="PANTHER" id="PTHR33370:SF1">
    <property type="entry name" value="TRANSLATION INITIATION FACTOR IF-1, CHLOROPLASTIC"/>
    <property type="match status" value="1"/>
</dbReference>
<dbReference type="CDD" id="cd04451">
    <property type="entry name" value="S1_IF1"/>
    <property type="match status" value="1"/>
</dbReference>
<evidence type="ECO:0000256" key="5">
    <source>
        <dbReference type="NCBIfam" id="TIGR00008"/>
    </source>
</evidence>
<comment type="function">
    <text evidence="4">One of the essential components for the initiation of protein synthesis. Stabilizes the binding of IF-2 and IF-3 on the 30S subunit to which N-formylmethionyl-tRNA(fMet) subsequently binds. Helps modulate mRNA selection, yielding the 30S pre-initiation complex (PIC). Upon addition of the 50S ribosomal subunit IF-1, IF-2 and IF-3 are released leaving the mature 70S translation initiation complex.</text>
</comment>
<keyword evidence="3 4" id="KW-0648">Protein biosynthesis</keyword>
<reference evidence="7 8" key="1">
    <citation type="submission" date="2016-04" db="EMBL/GenBank/DDBJ databases">
        <title>Complete Genome Sequence of Halotalea alkalilenta IHB B 13600.</title>
        <authorList>
            <person name="Swarnkar M.K."/>
            <person name="Sharma A."/>
            <person name="Kaushal K."/>
            <person name="Soni R."/>
            <person name="Rana S."/>
            <person name="Singh A.K."/>
            <person name="Gulati A."/>
        </authorList>
    </citation>
    <scope>NUCLEOTIDE SEQUENCE [LARGE SCALE GENOMIC DNA]</scope>
    <source>
        <strain evidence="7 8">IHB B 13600</strain>
    </source>
</reference>
<dbReference type="Pfam" id="PF01176">
    <property type="entry name" value="eIF-1a"/>
    <property type="match status" value="1"/>
</dbReference>
<keyword evidence="8" id="KW-1185">Reference proteome</keyword>